<evidence type="ECO:0000313" key="3">
    <source>
        <dbReference type="Proteomes" id="UP000269539"/>
    </source>
</evidence>
<evidence type="ECO:0000256" key="1">
    <source>
        <dbReference type="ARBA" id="ARBA00022679"/>
    </source>
</evidence>
<dbReference type="Gene3D" id="3.40.50.150">
    <property type="entry name" value="Vaccinia Virus protein VP39"/>
    <property type="match status" value="1"/>
</dbReference>
<dbReference type="EMBL" id="QWIO01001738">
    <property type="protein sequence ID" value="RMY67009.1"/>
    <property type="molecule type" value="Genomic_DNA"/>
</dbReference>
<keyword evidence="1" id="KW-0808">Transferase</keyword>
<sequence length="315" mass="34302">MAAITKPRLTVMGEAGCHVASEGSFLQNLALVPLVASRSFAPFVAEQIERDMASAVSNLAAVKASGGGNERFNHEAQSWDQRPFVHEASAEAAKAILRTCDTLNYHPKQILEIGCGTGILSFLMAPHSERVVAIDAAEGMIEVLKTKMKKEKSPKNILPIAVLLEDPEDANLPPAGPAKPEGDRQKFDLIMSHLVLHHIPELEPVLRTMFGCLCSGGKVMLTDFEDFGPEARRFHAASKMSGVERNGINATAMAQLMQDIGFTNVKVQVEWKMRKLVEKYDGEFTKDEEFGKSGPGAGGGEMMDFPFLVCYGEKP</sequence>
<protein>
    <recommendedName>
        <fullName evidence="4">Methyltransferase domain-containing protein</fullName>
    </recommendedName>
</protein>
<evidence type="ECO:0008006" key="4">
    <source>
        <dbReference type="Google" id="ProtNLM"/>
    </source>
</evidence>
<dbReference type="SUPFAM" id="SSF53335">
    <property type="entry name" value="S-adenosyl-L-methionine-dependent methyltransferases"/>
    <property type="match status" value="1"/>
</dbReference>
<dbReference type="PANTHER" id="PTHR43861:SF3">
    <property type="entry name" value="PUTATIVE (AFU_ORTHOLOGUE AFUA_2G14390)-RELATED"/>
    <property type="match status" value="1"/>
</dbReference>
<gene>
    <name evidence="2" type="ORF">D0864_11687</name>
</gene>
<organism evidence="2 3">
    <name type="scientific">Hortaea werneckii</name>
    <name type="common">Black yeast</name>
    <name type="synonym">Cladosporium werneckii</name>
    <dbReference type="NCBI Taxonomy" id="91943"/>
    <lineage>
        <taxon>Eukaryota</taxon>
        <taxon>Fungi</taxon>
        <taxon>Dikarya</taxon>
        <taxon>Ascomycota</taxon>
        <taxon>Pezizomycotina</taxon>
        <taxon>Dothideomycetes</taxon>
        <taxon>Dothideomycetidae</taxon>
        <taxon>Mycosphaerellales</taxon>
        <taxon>Teratosphaeriaceae</taxon>
        <taxon>Hortaea</taxon>
    </lineage>
</organism>
<dbReference type="Pfam" id="PF13489">
    <property type="entry name" value="Methyltransf_23"/>
    <property type="match status" value="1"/>
</dbReference>
<dbReference type="InterPro" id="IPR029063">
    <property type="entry name" value="SAM-dependent_MTases_sf"/>
</dbReference>
<name>A0A3M7DRK6_HORWE</name>
<dbReference type="AlphaFoldDB" id="A0A3M7DRK6"/>
<dbReference type="CDD" id="cd02440">
    <property type="entry name" value="AdoMet_MTases"/>
    <property type="match status" value="1"/>
</dbReference>
<dbReference type="GO" id="GO:0016740">
    <property type="term" value="F:transferase activity"/>
    <property type="evidence" value="ECO:0007669"/>
    <property type="project" value="UniProtKB-KW"/>
</dbReference>
<dbReference type="Proteomes" id="UP000269539">
    <property type="component" value="Unassembled WGS sequence"/>
</dbReference>
<proteinExistence type="predicted"/>
<reference evidence="2 3" key="1">
    <citation type="journal article" date="2018" name="BMC Genomics">
        <title>Genomic evidence for intraspecific hybridization in a clonal and extremely halotolerant yeast.</title>
        <authorList>
            <person name="Gostincar C."/>
            <person name="Stajich J.E."/>
            <person name="Zupancic J."/>
            <person name="Zalar P."/>
            <person name="Gunde-Cimerman N."/>
        </authorList>
    </citation>
    <scope>NUCLEOTIDE SEQUENCE [LARGE SCALE GENOMIC DNA]</scope>
    <source>
        <strain evidence="2 3">EXF-10513</strain>
    </source>
</reference>
<accession>A0A3M7DRK6</accession>
<evidence type="ECO:0000313" key="2">
    <source>
        <dbReference type="EMBL" id="RMY67009.1"/>
    </source>
</evidence>
<comment type="caution">
    <text evidence="2">The sequence shown here is derived from an EMBL/GenBank/DDBJ whole genome shotgun (WGS) entry which is preliminary data.</text>
</comment>
<dbReference type="VEuPathDB" id="FungiDB:BTJ68_10907"/>
<dbReference type="PANTHER" id="PTHR43861">
    <property type="entry name" value="TRANS-ACONITATE 2-METHYLTRANSFERASE-RELATED"/>
    <property type="match status" value="1"/>
</dbReference>